<gene>
    <name evidence="1" type="ORF">FB550_1011113</name>
</gene>
<evidence type="ECO:0000313" key="2">
    <source>
        <dbReference type="Proteomes" id="UP000319671"/>
    </source>
</evidence>
<name>A0A561E0G2_9BACI</name>
<dbReference type="Proteomes" id="UP000319671">
    <property type="component" value="Unassembled WGS sequence"/>
</dbReference>
<comment type="caution">
    <text evidence="1">The sequence shown here is derived from an EMBL/GenBank/DDBJ whole genome shotgun (WGS) entry which is preliminary data.</text>
</comment>
<dbReference type="EMBL" id="VIVN01000001">
    <property type="protein sequence ID" value="TWE09081.1"/>
    <property type="molecule type" value="Genomic_DNA"/>
</dbReference>
<dbReference type="RefSeq" id="WP_144562684.1">
    <property type="nucleotide sequence ID" value="NZ_VIVN01000001.1"/>
</dbReference>
<organism evidence="1 2">
    <name type="scientific">Neobacillus bataviensis</name>
    <dbReference type="NCBI Taxonomy" id="220685"/>
    <lineage>
        <taxon>Bacteria</taxon>
        <taxon>Bacillati</taxon>
        <taxon>Bacillota</taxon>
        <taxon>Bacilli</taxon>
        <taxon>Bacillales</taxon>
        <taxon>Bacillaceae</taxon>
        <taxon>Neobacillus</taxon>
    </lineage>
</organism>
<proteinExistence type="predicted"/>
<evidence type="ECO:0000313" key="1">
    <source>
        <dbReference type="EMBL" id="TWE09081.1"/>
    </source>
</evidence>
<reference evidence="1 2" key="1">
    <citation type="submission" date="2019-06" db="EMBL/GenBank/DDBJ databases">
        <title>Sorghum-associated microbial communities from plants grown in Nebraska, USA.</title>
        <authorList>
            <person name="Schachtman D."/>
        </authorList>
    </citation>
    <scope>NUCLEOTIDE SEQUENCE [LARGE SCALE GENOMIC DNA]</scope>
    <source>
        <strain evidence="1 2">2482</strain>
    </source>
</reference>
<dbReference type="AlphaFoldDB" id="A0A561E0G2"/>
<sequence>MNSKQQDPNNQDPIQFYKQIEAEINKRIHARTNSRAFTVAVGKAMDSHLRELRIFKRLITRWLNRLDLATKDEFASLSNRMVDIEGEIDSLDESIYQIINLQKTNQRKLKMVRESLEEWATFLNCEVREQRSNHIKTLENDLQDLKKLFEMDNYEGGNRS</sequence>
<keyword evidence="2" id="KW-1185">Reference proteome</keyword>
<accession>A0A561E0G2</accession>
<protein>
    <submittedName>
        <fullName evidence="1">Uncharacterized protein</fullName>
    </submittedName>
</protein>